<evidence type="ECO:0000256" key="1">
    <source>
        <dbReference type="SAM" id="MobiDB-lite"/>
    </source>
</evidence>
<keyword evidence="3" id="KW-1185">Reference proteome</keyword>
<reference evidence="2" key="1">
    <citation type="submission" date="2024-05" db="EMBL/GenBank/DDBJ databases">
        <title>Metabacillus sp. nov., isolated from the rhizosphere soil of tomato plants.</title>
        <authorList>
            <person name="Ma R."/>
        </authorList>
    </citation>
    <scope>NUCLEOTIDE SEQUENCE</scope>
    <source>
        <strain evidence="2">DBTR6</strain>
    </source>
</reference>
<name>A0ABS7UU93_9BACI</name>
<evidence type="ECO:0000313" key="3">
    <source>
        <dbReference type="Proteomes" id="UP001165287"/>
    </source>
</evidence>
<dbReference type="Proteomes" id="UP001165287">
    <property type="component" value="Unassembled WGS sequence"/>
</dbReference>
<dbReference type="InterPro" id="IPR025439">
    <property type="entry name" value="Spore_coat_CotO"/>
</dbReference>
<dbReference type="EMBL" id="JAIQUM010000041">
    <property type="protein sequence ID" value="MBZ5751861.1"/>
    <property type="molecule type" value="Genomic_DNA"/>
</dbReference>
<evidence type="ECO:0000313" key="2">
    <source>
        <dbReference type="EMBL" id="MBZ5751861.1"/>
    </source>
</evidence>
<organism evidence="2 3">
    <name type="scientific">Metabacillus rhizolycopersici</name>
    <dbReference type="NCBI Taxonomy" id="2875709"/>
    <lineage>
        <taxon>Bacteria</taxon>
        <taxon>Bacillati</taxon>
        <taxon>Bacillota</taxon>
        <taxon>Bacilli</taxon>
        <taxon>Bacillales</taxon>
        <taxon>Bacillaceae</taxon>
        <taxon>Metabacillus</taxon>
    </lineage>
</organism>
<gene>
    <name evidence="2" type="ORF">K9V48_16810</name>
</gene>
<feature type="region of interest" description="Disordered" evidence="1">
    <location>
        <begin position="79"/>
        <end position="101"/>
    </location>
</feature>
<dbReference type="Pfam" id="PF14153">
    <property type="entry name" value="Spore_coat_CotO"/>
    <property type="match status" value="1"/>
</dbReference>
<feature type="compositionally biased region" description="Polar residues" evidence="1">
    <location>
        <begin position="82"/>
        <end position="93"/>
    </location>
</feature>
<proteinExistence type="predicted"/>
<comment type="caution">
    <text evidence="2">The sequence shown here is derived from an EMBL/GenBank/DDBJ whole genome shotgun (WGS) entry which is preliminary data.</text>
</comment>
<accession>A0ABS7UU93</accession>
<sequence length="183" mass="21112">MASKQKQNYQIKPLMYIVQPDNQDIDVHMQSFVVKKVRTKAAVRTESVDSGVKKIVNESIQKEKTLEEIPEEIPDEIKSNEDVQSVQEIQENQVEQRQEQSVKEYRKQRKPLTQMNVAEKVEFFTNLPKNMPRTLCQIETTDENYRGVIMSEEDGIVTIRSLTHAKPIDLPVANIIAINLLGF</sequence>
<dbReference type="RefSeq" id="WP_224140185.1">
    <property type="nucleotide sequence ID" value="NZ_JAIQUM010000041.1"/>
</dbReference>
<protein>
    <submittedName>
        <fullName evidence="2">Spore coat CotO family protein</fullName>
    </submittedName>
</protein>